<sequence length="118" mass="13080">MMFQFPFINWEDLMADLQKILLIGSAPHLLRSALGESGFTAKAGFEIIEAGDINTAGAELRTNKSIVAVASTDVALHRDIYWLVRDAARPDVAIVLVNVEGVRRAPEILKRYLRLDTT</sequence>
<organism evidence="1 2">
    <name type="scientific">Candidatus Kaiserbacteria bacterium RIFCSPHIGHO2_02_FULL_55_20</name>
    <dbReference type="NCBI Taxonomy" id="1798497"/>
    <lineage>
        <taxon>Bacteria</taxon>
        <taxon>Candidatus Kaiseribacteriota</taxon>
    </lineage>
</organism>
<accession>A0A1F6DVJ8</accession>
<reference evidence="1 2" key="1">
    <citation type="journal article" date="2016" name="Nat. Commun.">
        <title>Thousands of microbial genomes shed light on interconnected biogeochemical processes in an aquifer system.</title>
        <authorList>
            <person name="Anantharaman K."/>
            <person name="Brown C.T."/>
            <person name="Hug L.A."/>
            <person name="Sharon I."/>
            <person name="Castelle C.J."/>
            <person name="Probst A.J."/>
            <person name="Thomas B.C."/>
            <person name="Singh A."/>
            <person name="Wilkins M.J."/>
            <person name="Karaoz U."/>
            <person name="Brodie E.L."/>
            <person name="Williams K.H."/>
            <person name="Hubbard S.S."/>
            <person name="Banfield J.F."/>
        </authorList>
    </citation>
    <scope>NUCLEOTIDE SEQUENCE [LARGE SCALE GENOMIC DNA]</scope>
</reference>
<dbReference type="EMBL" id="MFLK01000045">
    <property type="protein sequence ID" value="OGG65469.1"/>
    <property type="molecule type" value="Genomic_DNA"/>
</dbReference>
<proteinExistence type="predicted"/>
<dbReference type="Proteomes" id="UP000177652">
    <property type="component" value="Unassembled WGS sequence"/>
</dbReference>
<name>A0A1F6DVJ8_9BACT</name>
<gene>
    <name evidence="1" type="ORF">A3D71_00915</name>
</gene>
<evidence type="ECO:0000313" key="1">
    <source>
        <dbReference type="EMBL" id="OGG65469.1"/>
    </source>
</evidence>
<comment type="caution">
    <text evidence="1">The sequence shown here is derived from an EMBL/GenBank/DDBJ whole genome shotgun (WGS) entry which is preliminary data.</text>
</comment>
<evidence type="ECO:0000313" key="2">
    <source>
        <dbReference type="Proteomes" id="UP000177652"/>
    </source>
</evidence>
<protein>
    <submittedName>
        <fullName evidence="1">Uncharacterized protein</fullName>
    </submittedName>
</protein>
<dbReference type="AlphaFoldDB" id="A0A1F6DVJ8"/>